<proteinExistence type="predicted"/>
<reference evidence="3" key="1">
    <citation type="submission" date="2016-11" db="UniProtKB">
        <authorList>
            <consortium name="WormBaseParasite"/>
        </authorList>
    </citation>
    <scope>IDENTIFICATION</scope>
</reference>
<feature type="region of interest" description="Disordered" evidence="1">
    <location>
        <begin position="147"/>
        <end position="176"/>
    </location>
</feature>
<evidence type="ECO:0000256" key="1">
    <source>
        <dbReference type="SAM" id="MobiDB-lite"/>
    </source>
</evidence>
<dbReference type="Proteomes" id="UP000095287">
    <property type="component" value="Unplaced"/>
</dbReference>
<dbReference type="WBParaSite" id="L893_g10643.t1">
    <property type="protein sequence ID" value="L893_g10643.t1"/>
    <property type="gene ID" value="L893_g10643"/>
</dbReference>
<feature type="compositionally biased region" description="Polar residues" evidence="1">
    <location>
        <begin position="71"/>
        <end position="84"/>
    </location>
</feature>
<feature type="compositionally biased region" description="Polar residues" evidence="1">
    <location>
        <begin position="1"/>
        <end position="26"/>
    </location>
</feature>
<feature type="compositionally biased region" description="Basic residues" evidence="1">
    <location>
        <begin position="27"/>
        <end position="38"/>
    </location>
</feature>
<feature type="compositionally biased region" description="Low complexity" evidence="1">
    <location>
        <begin position="160"/>
        <end position="176"/>
    </location>
</feature>
<evidence type="ECO:0000313" key="3">
    <source>
        <dbReference type="WBParaSite" id="L893_g10643.t1"/>
    </source>
</evidence>
<protein>
    <submittedName>
        <fullName evidence="3">Uncharacterized protein</fullName>
    </submittedName>
</protein>
<name>A0A1I7XXN9_9BILA</name>
<feature type="region of interest" description="Disordered" evidence="1">
    <location>
        <begin position="1"/>
        <end position="90"/>
    </location>
</feature>
<dbReference type="AlphaFoldDB" id="A0A1I7XXN9"/>
<organism evidence="2 3">
    <name type="scientific">Steinernema glaseri</name>
    <dbReference type="NCBI Taxonomy" id="37863"/>
    <lineage>
        <taxon>Eukaryota</taxon>
        <taxon>Metazoa</taxon>
        <taxon>Ecdysozoa</taxon>
        <taxon>Nematoda</taxon>
        <taxon>Chromadorea</taxon>
        <taxon>Rhabditida</taxon>
        <taxon>Tylenchina</taxon>
        <taxon>Panagrolaimomorpha</taxon>
        <taxon>Strongyloidoidea</taxon>
        <taxon>Steinernematidae</taxon>
        <taxon>Steinernema</taxon>
    </lineage>
</organism>
<evidence type="ECO:0000313" key="2">
    <source>
        <dbReference type="Proteomes" id="UP000095287"/>
    </source>
</evidence>
<sequence length="195" mass="20251">MPSTPVCSGPSPSKVKSMTPDPITSTPKKKGGLRRRPQPRQPLVFTPSSSPVASRDLCLSAPAVMGPLPSRANSVSSPSTNCSTPKARRQHYRSVCSGSPSFFAASKMTESPQVNDIPMPPAHWISSRDAEEVSSICSDLSALSLSSASSTESPTPDHCSVASDDSGFSTSSFASSPSVGIRMDPLQLIAAVSAS</sequence>
<keyword evidence="2" id="KW-1185">Reference proteome</keyword>
<accession>A0A1I7XXN9</accession>